<evidence type="ECO:0000256" key="1">
    <source>
        <dbReference type="SAM" id="Phobius"/>
    </source>
</evidence>
<reference evidence="3" key="1">
    <citation type="submission" date="2016-10" db="EMBL/GenBank/DDBJ databases">
        <authorList>
            <person name="Varghese N."/>
            <person name="Submissions S."/>
        </authorList>
    </citation>
    <scope>NUCLEOTIDE SEQUENCE [LARGE SCALE GENOMIC DNA]</scope>
    <source>
        <strain evidence="3">XJ109</strain>
    </source>
</reference>
<protein>
    <submittedName>
        <fullName evidence="2">Polyketide cyclase / dehydrase and lipid transport</fullName>
    </submittedName>
</protein>
<evidence type="ECO:0000313" key="2">
    <source>
        <dbReference type="EMBL" id="SFN65245.1"/>
    </source>
</evidence>
<name>A0A1I5AS20_9FLAO</name>
<dbReference type="EMBL" id="FOUZ01000018">
    <property type="protein sequence ID" value="SFN65245.1"/>
    <property type="molecule type" value="Genomic_DNA"/>
</dbReference>
<dbReference type="Proteomes" id="UP000199149">
    <property type="component" value="Unassembled WGS sequence"/>
</dbReference>
<dbReference type="AlphaFoldDB" id="A0A1I5AS20"/>
<gene>
    <name evidence="2" type="ORF">SAMN05421738_11837</name>
</gene>
<dbReference type="SUPFAM" id="SSF55961">
    <property type="entry name" value="Bet v1-like"/>
    <property type="match status" value="1"/>
</dbReference>
<dbReference type="InterPro" id="IPR019587">
    <property type="entry name" value="Polyketide_cyclase/dehydratase"/>
</dbReference>
<keyword evidence="1" id="KW-1133">Transmembrane helix</keyword>
<dbReference type="InterPro" id="IPR023393">
    <property type="entry name" value="START-like_dom_sf"/>
</dbReference>
<keyword evidence="3" id="KW-1185">Reference proteome</keyword>
<organism evidence="2 3">
    <name type="scientific">Algoriella xinjiangensis</name>
    <dbReference type="NCBI Taxonomy" id="684065"/>
    <lineage>
        <taxon>Bacteria</taxon>
        <taxon>Pseudomonadati</taxon>
        <taxon>Bacteroidota</taxon>
        <taxon>Flavobacteriia</taxon>
        <taxon>Flavobacteriales</taxon>
        <taxon>Weeksellaceae</taxon>
        <taxon>Algoriella</taxon>
    </lineage>
</organism>
<dbReference type="Pfam" id="PF10604">
    <property type="entry name" value="Polyketide_cyc2"/>
    <property type="match status" value="1"/>
</dbReference>
<accession>A0A1I5AS20</accession>
<dbReference type="CDD" id="cd07818">
    <property type="entry name" value="SRPBCC_1"/>
    <property type="match status" value="1"/>
</dbReference>
<dbReference type="STRING" id="684065.SAMN05421738_11837"/>
<sequence length="175" mass="19946">MKILKKVLWSIVILIGVLVIAMFAIGKKYHFETSIVINAPIEKVYEQASSSKKFNEWNPWMSLDPNLKLTYSGNQGQVGDEYCWDGNDDVGQGCHVITALVPNQKIATKMMFKKPFESDATSDVVLTKEGNTTKVVWNMDCELDYPMNLMKLMMDYQMEDSYGKGLKKLKELSEK</sequence>
<proteinExistence type="predicted"/>
<dbReference type="Gene3D" id="3.30.530.20">
    <property type="match status" value="1"/>
</dbReference>
<feature type="transmembrane region" description="Helical" evidence="1">
    <location>
        <begin position="7"/>
        <end position="26"/>
    </location>
</feature>
<evidence type="ECO:0000313" key="3">
    <source>
        <dbReference type="Proteomes" id="UP000199149"/>
    </source>
</evidence>
<keyword evidence="1" id="KW-0472">Membrane</keyword>
<dbReference type="RefSeq" id="WP_245752220.1">
    <property type="nucleotide sequence ID" value="NZ_FOUZ01000018.1"/>
</dbReference>
<keyword evidence="1" id="KW-0812">Transmembrane</keyword>